<gene>
    <name evidence="8" type="ORF">EV201_2952</name>
</gene>
<dbReference type="GO" id="GO:0015074">
    <property type="term" value="P:DNA integration"/>
    <property type="evidence" value="ECO:0007669"/>
    <property type="project" value="UniProtKB-KW"/>
</dbReference>
<dbReference type="PROSITE" id="PS51898">
    <property type="entry name" value="TYR_RECOMBINASE"/>
    <property type="match status" value="1"/>
</dbReference>
<comment type="similarity">
    <text evidence="1">Belongs to the 'phage' integrase family.</text>
</comment>
<feature type="domain" description="Core-binding (CB)" evidence="7">
    <location>
        <begin position="80"/>
        <end position="163"/>
    </location>
</feature>
<dbReference type="GO" id="GO:0003677">
    <property type="term" value="F:DNA binding"/>
    <property type="evidence" value="ECO:0007669"/>
    <property type="project" value="UniProtKB-UniRule"/>
</dbReference>
<evidence type="ECO:0000259" key="7">
    <source>
        <dbReference type="PROSITE" id="PS51900"/>
    </source>
</evidence>
<dbReference type="Pfam" id="PF00589">
    <property type="entry name" value="Phage_integrase"/>
    <property type="match status" value="1"/>
</dbReference>
<dbReference type="InterPro" id="IPR010998">
    <property type="entry name" value="Integrase_recombinase_N"/>
</dbReference>
<keyword evidence="3 5" id="KW-0238">DNA-binding</keyword>
<dbReference type="InterPro" id="IPR011010">
    <property type="entry name" value="DNA_brk_join_enz"/>
</dbReference>
<evidence type="ECO:0000313" key="8">
    <source>
        <dbReference type="EMBL" id="RZT91739.1"/>
    </source>
</evidence>
<evidence type="ECO:0000256" key="1">
    <source>
        <dbReference type="ARBA" id="ARBA00008857"/>
    </source>
</evidence>
<feature type="domain" description="Tyr recombinase" evidence="6">
    <location>
        <begin position="180"/>
        <end position="352"/>
    </location>
</feature>
<evidence type="ECO:0000259" key="6">
    <source>
        <dbReference type="PROSITE" id="PS51898"/>
    </source>
</evidence>
<accession>A0A4V2FRV1</accession>
<dbReference type="EMBL" id="SHKN01000004">
    <property type="protein sequence ID" value="RZT91739.1"/>
    <property type="molecule type" value="Genomic_DNA"/>
</dbReference>
<keyword evidence="9" id="KW-1185">Reference proteome</keyword>
<dbReference type="SUPFAM" id="SSF56349">
    <property type="entry name" value="DNA breaking-rejoining enzymes"/>
    <property type="match status" value="1"/>
</dbReference>
<evidence type="ECO:0000256" key="2">
    <source>
        <dbReference type="ARBA" id="ARBA00022908"/>
    </source>
</evidence>
<reference evidence="8 9" key="1">
    <citation type="submission" date="2019-02" db="EMBL/GenBank/DDBJ databases">
        <title>Genomic Encyclopedia of Type Strains, Phase IV (KMG-IV): sequencing the most valuable type-strain genomes for metagenomic binning, comparative biology and taxonomic classification.</title>
        <authorList>
            <person name="Goeker M."/>
        </authorList>
    </citation>
    <scope>NUCLEOTIDE SEQUENCE [LARGE SCALE GENOMIC DNA]</scope>
    <source>
        <strain evidence="8 9">DSM 28825</strain>
    </source>
</reference>
<evidence type="ECO:0000256" key="4">
    <source>
        <dbReference type="ARBA" id="ARBA00023172"/>
    </source>
</evidence>
<proteinExistence type="inferred from homology"/>
<dbReference type="InterPro" id="IPR004107">
    <property type="entry name" value="Integrase_SAM-like_N"/>
</dbReference>
<protein>
    <submittedName>
        <fullName evidence="8">Site-specific recombinase XerD</fullName>
    </submittedName>
</protein>
<dbReference type="InterPro" id="IPR044068">
    <property type="entry name" value="CB"/>
</dbReference>
<dbReference type="InterPro" id="IPR050090">
    <property type="entry name" value="Tyrosine_recombinase_XerCD"/>
</dbReference>
<sequence length="374" mass="44640">MQKVKLKLSADVHRKQKVVCIRFERNQEVINLLRANFPACWSQTKKMWWVARNEFDYDKFKQVFSQTYEISIQRGIAEVEEVVRLPKGYLEKLERVRYSESTIRIYTKYFDDYQRYFRLRNIEDITPDEINDYIHRLIIRNKISHSQQNQRINAIKFYYEQVLGKKKEFYSIDRPRKTRTLPKVISENEVIQLLNVSTNLKHKAIIATLYSAGLRRSELINLRRQDIWFDKQLIFIRAGKGKKDRTSILSESLMIVLKKYLKLFKPNYYLFEGKGRRKYSATSVFNVVTNAAERCKFDKRVTPHMLRHSFATHLLEQGTDIRYIQNILGHASSKTTDIYTHVSTKHFAKIKSPLDRILEDKKKIDNELIKNIDK</sequence>
<dbReference type="RefSeq" id="WP_207224501.1">
    <property type="nucleotide sequence ID" value="NZ_SHKN01000004.1"/>
</dbReference>
<dbReference type="Gene3D" id="1.10.443.10">
    <property type="entry name" value="Intergrase catalytic core"/>
    <property type="match status" value="1"/>
</dbReference>
<dbReference type="PANTHER" id="PTHR30349">
    <property type="entry name" value="PHAGE INTEGRASE-RELATED"/>
    <property type="match status" value="1"/>
</dbReference>
<keyword evidence="2" id="KW-0229">DNA integration</keyword>
<dbReference type="Gene3D" id="1.10.150.130">
    <property type="match status" value="1"/>
</dbReference>
<dbReference type="GO" id="GO:0006310">
    <property type="term" value="P:DNA recombination"/>
    <property type="evidence" value="ECO:0007669"/>
    <property type="project" value="UniProtKB-KW"/>
</dbReference>
<dbReference type="PANTHER" id="PTHR30349:SF64">
    <property type="entry name" value="PROPHAGE INTEGRASE INTD-RELATED"/>
    <property type="match status" value="1"/>
</dbReference>
<comment type="caution">
    <text evidence="8">The sequence shown here is derived from an EMBL/GenBank/DDBJ whole genome shotgun (WGS) entry which is preliminary data.</text>
</comment>
<evidence type="ECO:0000313" key="9">
    <source>
        <dbReference type="Proteomes" id="UP000293562"/>
    </source>
</evidence>
<keyword evidence="4" id="KW-0233">DNA recombination</keyword>
<evidence type="ECO:0000256" key="5">
    <source>
        <dbReference type="PROSITE-ProRule" id="PRU01248"/>
    </source>
</evidence>
<dbReference type="InterPro" id="IPR013762">
    <property type="entry name" value="Integrase-like_cat_sf"/>
</dbReference>
<dbReference type="AlphaFoldDB" id="A0A4V2FRV1"/>
<dbReference type="InterPro" id="IPR002104">
    <property type="entry name" value="Integrase_catalytic"/>
</dbReference>
<dbReference type="Proteomes" id="UP000293562">
    <property type="component" value="Unassembled WGS sequence"/>
</dbReference>
<dbReference type="PROSITE" id="PS51900">
    <property type="entry name" value="CB"/>
    <property type="match status" value="1"/>
</dbReference>
<organism evidence="8 9">
    <name type="scientific">Ancylomarina subtilis</name>
    <dbReference type="NCBI Taxonomy" id="1639035"/>
    <lineage>
        <taxon>Bacteria</taxon>
        <taxon>Pseudomonadati</taxon>
        <taxon>Bacteroidota</taxon>
        <taxon>Bacteroidia</taxon>
        <taxon>Marinilabiliales</taxon>
        <taxon>Marinifilaceae</taxon>
        <taxon>Ancylomarina</taxon>
    </lineage>
</organism>
<dbReference type="Pfam" id="PF13495">
    <property type="entry name" value="Phage_int_SAM_4"/>
    <property type="match status" value="1"/>
</dbReference>
<evidence type="ECO:0000256" key="3">
    <source>
        <dbReference type="ARBA" id="ARBA00023125"/>
    </source>
</evidence>
<name>A0A4V2FRV1_9BACT</name>